<dbReference type="Proteomes" id="UP001321473">
    <property type="component" value="Unassembled WGS sequence"/>
</dbReference>
<dbReference type="AlphaFoldDB" id="A0AAQ4EY55"/>
<proteinExistence type="predicted"/>
<evidence type="ECO:0000256" key="1">
    <source>
        <dbReference type="SAM" id="Phobius"/>
    </source>
</evidence>
<keyword evidence="3" id="KW-1185">Reference proteome</keyword>
<dbReference type="EMBL" id="JARKHS020009408">
    <property type="protein sequence ID" value="KAK8779786.1"/>
    <property type="molecule type" value="Genomic_DNA"/>
</dbReference>
<protein>
    <submittedName>
        <fullName evidence="2">Uncharacterized protein</fullName>
    </submittedName>
</protein>
<keyword evidence="1" id="KW-0472">Membrane</keyword>
<evidence type="ECO:0000313" key="2">
    <source>
        <dbReference type="EMBL" id="KAK8779786.1"/>
    </source>
</evidence>
<keyword evidence="1" id="KW-1133">Transmembrane helix</keyword>
<accession>A0AAQ4EY55</accession>
<comment type="caution">
    <text evidence="2">The sequence shown here is derived from an EMBL/GenBank/DDBJ whole genome shotgun (WGS) entry which is preliminary data.</text>
</comment>
<reference evidence="2 3" key="1">
    <citation type="journal article" date="2023" name="Arcadia Sci">
        <title>De novo assembly of a long-read Amblyomma americanum tick genome.</title>
        <authorList>
            <person name="Chou S."/>
            <person name="Poskanzer K.E."/>
            <person name="Rollins M."/>
            <person name="Thuy-Boun P.S."/>
        </authorList>
    </citation>
    <scope>NUCLEOTIDE SEQUENCE [LARGE SCALE GENOMIC DNA]</scope>
    <source>
        <strain evidence="2">F_SG_1</strain>
        <tissue evidence="2">Salivary glands</tissue>
    </source>
</reference>
<organism evidence="2 3">
    <name type="scientific">Amblyomma americanum</name>
    <name type="common">Lone star tick</name>
    <dbReference type="NCBI Taxonomy" id="6943"/>
    <lineage>
        <taxon>Eukaryota</taxon>
        <taxon>Metazoa</taxon>
        <taxon>Ecdysozoa</taxon>
        <taxon>Arthropoda</taxon>
        <taxon>Chelicerata</taxon>
        <taxon>Arachnida</taxon>
        <taxon>Acari</taxon>
        <taxon>Parasitiformes</taxon>
        <taxon>Ixodida</taxon>
        <taxon>Ixodoidea</taxon>
        <taxon>Ixodidae</taxon>
        <taxon>Amblyomminae</taxon>
        <taxon>Amblyomma</taxon>
    </lineage>
</organism>
<keyword evidence="1" id="KW-0812">Transmembrane</keyword>
<sequence>MTSAGGDQARAYRRVARAGRGASAFAFCLRALLALPYECPVCPAVWRLSVSVAVSLSSVTTFYNYQRKGIRKKKPHLQLSRAAVRPLRNDASSRIALNDLCSWGMRRRLPLFPRSGVRLSWAVYM</sequence>
<gene>
    <name evidence="2" type="ORF">V5799_018867</name>
</gene>
<feature type="transmembrane region" description="Helical" evidence="1">
    <location>
        <begin position="21"/>
        <end position="38"/>
    </location>
</feature>
<feature type="transmembrane region" description="Helical" evidence="1">
    <location>
        <begin position="44"/>
        <end position="65"/>
    </location>
</feature>
<name>A0AAQ4EY55_AMBAM</name>
<evidence type="ECO:0000313" key="3">
    <source>
        <dbReference type="Proteomes" id="UP001321473"/>
    </source>
</evidence>